<dbReference type="EMBL" id="AWWV01010883">
    <property type="protein sequence ID" value="OMO76418.1"/>
    <property type="molecule type" value="Genomic_DNA"/>
</dbReference>
<dbReference type="InterPro" id="IPR002109">
    <property type="entry name" value="Glutaredoxin"/>
</dbReference>
<feature type="compositionally biased region" description="Polar residues" evidence="5">
    <location>
        <begin position="77"/>
        <end position="94"/>
    </location>
</feature>
<dbReference type="InterPro" id="IPR036249">
    <property type="entry name" value="Thioredoxin-like_sf"/>
</dbReference>
<feature type="region of interest" description="Disordered" evidence="5">
    <location>
        <begin position="262"/>
        <end position="283"/>
    </location>
</feature>
<keyword evidence="8" id="KW-1185">Reference proteome</keyword>
<dbReference type="Pfam" id="PF08590">
    <property type="entry name" value="DUF1771"/>
    <property type="match status" value="1"/>
</dbReference>
<keyword evidence="4" id="KW-0411">Iron-sulfur</keyword>
<dbReference type="PANTHER" id="PTHR47872">
    <property type="entry name" value="NUCLEAR RNA EXPORT FACTOR SDE5-RELATED"/>
    <property type="match status" value="1"/>
</dbReference>
<proteinExistence type="inferred from homology"/>
<feature type="compositionally biased region" description="Basic and acidic residues" evidence="5">
    <location>
        <begin position="273"/>
        <end position="283"/>
    </location>
</feature>
<dbReference type="CDD" id="cd14279">
    <property type="entry name" value="CUE"/>
    <property type="match status" value="1"/>
</dbReference>
<feature type="region of interest" description="Disordered" evidence="5">
    <location>
        <begin position="57"/>
        <end position="150"/>
    </location>
</feature>
<name>A0A1R3I1G1_COCAP</name>
<dbReference type="Gramene" id="OMO76418">
    <property type="protein sequence ID" value="OMO76418"/>
    <property type="gene ID" value="CCACVL1_15658"/>
</dbReference>
<evidence type="ECO:0000256" key="5">
    <source>
        <dbReference type="SAM" id="MobiDB-lite"/>
    </source>
</evidence>
<dbReference type="FunFam" id="3.40.30.10:FF:000012">
    <property type="entry name" value="Monothiol glutaredoxin"/>
    <property type="match status" value="3"/>
</dbReference>
<evidence type="ECO:0000256" key="3">
    <source>
        <dbReference type="ARBA" id="ARBA00023004"/>
    </source>
</evidence>
<gene>
    <name evidence="7" type="ORF">CCACVL1_15658</name>
</gene>
<comment type="caution">
    <text evidence="7">The sequence shown here is derived from an EMBL/GenBank/DDBJ whole genome shotgun (WGS) entry which is preliminary data.</text>
</comment>
<protein>
    <submittedName>
        <fullName evidence="7">Glutaredoxin</fullName>
    </submittedName>
</protein>
<dbReference type="SMART" id="SM01162">
    <property type="entry name" value="DUF1771"/>
    <property type="match status" value="1"/>
</dbReference>
<dbReference type="InterPro" id="IPR056254">
    <property type="entry name" value="At5g58720/SDE5-like_UBA-like"/>
</dbReference>
<dbReference type="GO" id="GO:0046872">
    <property type="term" value="F:metal ion binding"/>
    <property type="evidence" value="ECO:0007669"/>
    <property type="project" value="UniProtKB-KW"/>
</dbReference>
<feature type="compositionally biased region" description="Low complexity" evidence="5">
    <location>
        <begin position="124"/>
        <end position="137"/>
    </location>
</feature>
<dbReference type="Pfam" id="PF24767">
    <property type="entry name" value="UBA_At5g58720"/>
    <property type="match status" value="1"/>
</dbReference>
<dbReference type="GO" id="GO:0051536">
    <property type="term" value="F:iron-sulfur cluster binding"/>
    <property type="evidence" value="ECO:0007669"/>
    <property type="project" value="UniProtKB-KW"/>
</dbReference>
<dbReference type="PROSITE" id="PS50030">
    <property type="entry name" value="UBA"/>
    <property type="match status" value="1"/>
</dbReference>
<keyword evidence="2" id="KW-0479">Metal-binding</keyword>
<reference evidence="7 8" key="1">
    <citation type="submission" date="2013-09" db="EMBL/GenBank/DDBJ databases">
        <title>Corchorus capsularis genome sequencing.</title>
        <authorList>
            <person name="Alam M."/>
            <person name="Haque M.S."/>
            <person name="Islam M.S."/>
            <person name="Emdad E.M."/>
            <person name="Islam M.M."/>
            <person name="Ahmed B."/>
            <person name="Halim A."/>
            <person name="Hossen Q.M.M."/>
            <person name="Hossain M.Z."/>
            <person name="Ahmed R."/>
            <person name="Khan M.M."/>
            <person name="Islam R."/>
            <person name="Rashid M.M."/>
            <person name="Khan S.A."/>
            <person name="Rahman M.S."/>
            <person name="Alam M."/>
        </authorList>
    </citation>
    <scope>NUCLEOTIDE SEQUENCE [LARGE SCALE GENOMIC DNA]</scope>
    <source>
        <strain evidence="8">cv. CVL-1</strain>
        <tissue evidence="7">Whole seedling</tissue>
    </source>
</reference>
<dbReference type="InterPro" id="IPR004480">
    <property type="entry name" value="Monothiol_GRX-rel"/>
</dbReference>
<comment type="similarity">
    <text evidence="1">Belongs to the glutaredoxin family. CGFS subfamily.</text>
</comment>
<keyword evidence="3" id="KW-0408">Iron</keyword>
<dbReference type="STRING" id="210143.A0A1R3I1G1"/>
<evidence type="ECO:0000313" key="8">
    <source>
        <dbReference type="Proteomes" id="UP000188268"/>
    </source>
</evidence>
<dbReference type="Proteomes" id="UP000188268">
    <property type="component" value="Unassembled WGS sequence"/>
</dbReference>
<dbReference type="InterPro" id="IPR013899">
    <property type="entry name" value="DUF1771"/>
</dbReference>
<dbReference type="PROSITE" id="PS51354">
    <property type="entry name" value="GLUTAREDOXIN_2"/>
    <property type="match status" value="3"/>
</dbReference>
<evidence type="ECO:0000256" key="1">
    <source>
        <dbReference type="ARBA" id="ARBA00008983"/>
    </source>
</evidence>
<accession>A0A1R3I1G1</accession>
<dbReference type="OrthoDB" id="415696at2759"/>
<dbReference type="AlphaFoldDB" id="A0A1R3I1G1"/>
<sequence>MEVSGLIGLQCDEEKALNSLLDAFGSVCSLQDIASAYCEAGRNANMAGEILYGKQGSTSSVDTGASNAQVKNDETSKSSFDNNSQTYCQANGSSKAPKKRWQPVSAPSVAPNGEVKNSEPSDFSGSNSSQNSSQANGDIRGTKQRWRPVSGGTVSSMLGKEYLKSVPLANGSRPGTKPLKVDSKELPMSAVWGEGLKSSRVKEDRLHKDMEDFLFKMLGDGFQLDRNVIREVLDSCGYDMQKSMEKLLDQSALNLEKQSKFLGESSKKPNAMHPREEGPSQEKTRVLNANGSELIRRQKNRNDLQKEVLASLFDGPERFDELPKSRVGSAKRPLSLGELVEGPPIDFTAKKADKVCSQVENKDEEGEEDSFQALRRAVKEYRDIMKEYYKSAADAFAKGDQDQANRLLEQGEFFREKAREADEESNRKIFETGNTMTEDVMSLELHDHGPKEAIRLLKCHLSSLAGIPSLLKVIVEKNEEEPSKGIHKRLVMKLLEKESISWNEGETPGVVEAEEQPEISEEHSVSAVPFFLFLKDGKVVDKLEGADPSSLANKVAKVAGSISPGEAAAPASLGMAAGPTVLETVQDLAKENGSSKVANQVQPGLTDTLKRRLQQLIDSHQVMLFMKGSPEEPKCGFSRKVVDILKDEKVKFGTFDILSDNEVREGLKKYSNWPTYPQLYCKGELLGGSDIAIAMHESGELKDVFKDHGVDIIGTEQGGGGISEPSGLSTNLASRLQSLINSSPVMLFMKGKPDEPKCGFSHKVVEILKQEEVDFGTFDVLSDDEVRQGLKVFSNWSSYPQLYIKGELIGGSDIVLEMQKSGELKKVLAEKGIVKKENLEDRLKKLISSSPVMLFMKGTPDAPRCGFSSKVVNALREESVSFGSFDILSDEEVRQGLKTFSNWPTFPQLYYKGELIGGCDIVLELKSNGELKATLSE</sequence>
<dbReference type="OMA" id="ISKTVIM"/>
<organism evidence="7 8">
    <name type="scientific">Corchorus capsularis</name>
    <name type="common">Jute</name>
    <dbReference type="NCBI Taxonomy" id="210143"/>
    <lineage>
        <taxon>Eukaryota</taxon>
        <taxon>Viridiplantae</taxon>
        <taxon>Streptophyta</taxon>
        <taxon>Embryophyta</taxon>
        <taxon>Tracheophyta</taxon>
        <taxon>Spermatophyta</taxon>
        <taxon>Magnoliopsida</taxon>
        <taxon>eudicotyledons</taxon>
        <taxon>Gunneridae</taxon>
        <taxon>Pentapetalae</taxon>
        <taxon>rosids</taxon>
        <taxon>malvids</taxon>
        <taxon>Malvales</taxon>
        <taxon>Malvaceae</taxon>
        <taxon>Grewioideae</taxon>
        <taxon>Apeibeae</taxon>
        <taxon>Corchorus</taxon>
    </lineage>
</organism>
<dbReference type="CDD" id="cd03028">
    <property type="entry name" value="GRX_PICOT_like"/>
    <property type="match status" value="3"/>
</dbReference>
<dbReference type="Pfam" id="PF00462">
    <property type="entry name" value="Glutaredoxin"/>
    <property type="match status" value="3"/>
</dbReference>
<evidence type="ECO:0000313" key="7">
    <source>
        <dbReference type="EMBL" id="OMO76418.1"/>
    </source>
</evidence>
<evidence type="ECO:0000256" key="4">
    <source>
        <dbReference type="ARBA" id="ARBA00023014"/>
    </source>
</evidence>
<evidence type="ECO:0000259" key="6">
    <source>
        <dbReference type="PROSITE" id="PS50030"/>
    </source>
</evidence>
<dbReference type="Gene3D" id="3.40.30.10">
    <property type="entry name" value="Glutaredoxin"/>
    <property type="match status" value="4"/>
</dbReference>
<dbReference type="PANTHER" id="PTHR47872:SF3">
    <property type="entry name" value="NUCLEAR RNA EXPORT FACTOR SDE5 ISOFORM X1"/>
    <property type="match status" value="1"/>
</dbReference>
<dbReference type="SUPFAM" id="SSF52833">
    <property type="entry name" value="Thioredoxin-like"/>
    <property type="match status" value="4"/>
</dbReference>
<dbReference type="InterPro" id="IPR033658">
    <property type="entry name" value="GRX_PICOT-like"/>
</dbReference>
<evidence type="ECO:0000256" key="2">
    <source>
        <dbReference type="ARBA" id="ARBA00022723"/>
    </source>
</evidence>
<feature type="domain" description="UBA" evidence="6">
    <location>
        <begin position="207"/>
        <end position="250"/>
    </location>
</feature>
<dbReference type="NCBIfam" id="TIGR00365">
    <property type="entry name" value="Grx4 family monothiol glutaredoxin"/>
    <property type="match status" value="3"/>
</dbReference>
<dbReference type="InterPro" id="IPR015940">
    <property type="entry name" value="UBA"/>
</dbReference>
<feature type="compositionally biased region" description="Polar residues" evidence="5">
    <location>
        <begin position="57"/>
        <end position="70"/>
    </location>
</feature>